<protein>
    <submittedName>
        <fullName evidence="7">Na(+) H(+) antiporter subunit E</fullName>
    </submittedName>
</protein>
<reference evidence="7" key="1">
    <citation type="submission" date="2020-02" db="EMBL/GenBank/DDBJ databases">
        <authorList>
            <person name="Meier V. D."/>
        </authorList>
    </citation>
    <scope>NUCLEOTIDE SEQUENCE</scope>
    <source>
        <strain evidence="7">AVDCRST_MAG20</strain>
    </source>
</reference>
<evidence type="ECO:0000256" key="5">
    <source>
        <dbReference type="ARBA" id="ARBA00022989"/>
    </source>
</evidence>
<dbReference type="GO" id="GO:0008324">
    <property type="term" value="F:monoatomic cation transmembrane transporter activity"/>
    <property type="evidence" value="ECO:0007669"/>
    <property type="project" value="InterPro"/>
</dbReference>
<evidence type="ECO:0000256" key="6">
    <source>
        <dbReference type="ARBA" id="ARBA00023136"/>
    </source>
</evidence>
<dbReference type="AlphaFoldDB" id="A0A6J4IGX7"/>
<comment type="subcellular location">
    <subcellularLocation>
        <location evidence="1">Cell membrane</location>
        <topology evidence="1">Multi-pass membrane protein</topology>
    </subcellularLocation>
</comment>
<dbReference type="InterPro" id="IPR002758">
    <property type="entry name" value="Cation_antiport_E"/>
</dbReference>
<dbReference type="Pfam" id="PF01899">
    <property type="entry name" value="MNHE"/>
    <property type="match status" value="1"/>
</dbReference>
<keyword evidence="5" id="KW-1133">Transmembrane helix</keyword>
<sequence>MSRVRPYLILWLTAVWVALWGDLTFANVAGGLVVATALTVLLPAPGDGGRSTGGRAQVRPVAALHFAGWFAWKLVEANVIVGWEVLTPRNRINEGVVAVPLHGCSDGLTSLVASCVSLTPGTLVLDVDVDPLVLYVHVLHLRTIEEVRAEVQALEHLAIRAFGTAEARASLVDDHTRRADLGASSSTEVATGRDEP</sequence>
<accession>A0A6J4IGX7</accession>
<keyword evidence="3" id="KW-1003">Cell membrane</keyword>
<evidence type="ECO:0000256" key="3">
    <source>
        <dbReference type="ARBA" id="ARBA00022475"/>
    </source>
</evidence>
<keyword evidence="6" id="KW-0472">Membrane</keyword>
<gene>
    <name evidence="7" type="ORF">AVDCRST_MAG20-2088</name>
</gene>
<name>A0A6J4IGX7_9ACTN</name>
<keyword evidence="4" id="KW-0812">Transmembrane</keyword>
<proteinExistence type="inferred from homology"/>
<evidence type="ECO:0000256" key="1">
    <source>
        <dbReference type="ARBA" id="ARBA00004651"/>
    </source>
</evidence>
<dbReference type="PANTHER" id="PTHR34584">
    <property type="entry name" value="NA(+)/H(+) ANTIPORTER SUBUNIT E1"/>
    <property type="match status" value="1"/>
</dbReference>
<evidence type="ECO:0000256" key="4">
    <source>
        <dbReference type="ARBA" id="ARBA00022692"/>
    </source>
</evidence>
<dbReference type="EMBL" id="CADCSY010000096">
    <property type="protein sequence ID" value="CAA9250085.1"/>
    <property type="molecule type" value="Genomic_DNA"/>
</dbReference>
<evidence type="ECO:0000256" key="2">
    <source>
        <dbReference type="ARBA" id="ARBA00006228"/>
    </source>
</evidence>
<dbReference type="PANTHER" id="PTHR34584:SF1">
    <property type="entry name" value="NA(+)_H(+) ANTIPORTER SUBUNIT E1"/>
    <property type="match status" value="1"/>
</dbReference>
<organism evidence="7">
    <name type="scientific">uncultured Acidimicrobiales bacterium</name>
    <dbReference type="NCBI Taxonomy" id="310071"/>
    <lineage>
        <taxon>Bacteria</taxon>
        <taxon>Bacillati</taxon>
        <taxon>Actinomycetota</taxon>
        <taxon>Acidimicrobiia</taxon>
        <taxon>Acidimicrobiales</taxon>
        <taxon>environmental samples</taxon>
    </lineage>
</organism>
<dbReference type="GO" id="GO:0005886">
    <property type="term" value="C:plasma membrane"/>
    <property type="evidence" value="ECO:0007669"/>
    <property type="project" value="UniProtKB-SubCell"/>
</dbReference>
<evidence type="ECO:0000313" key="7">
    <source>
        <dbReference type="EMBL" id="CAA9250085.1"/>
    </source>
</evidence>
<comment type="similarity">
    <text evidence="2">Belongs to the CPA3 antiporters (TC 2.A.63) subunit E family.</text>
</comment>